<evidence type="ECO:0000259" key="2">
    <source>
        <dbReference type="Pfam" id="PF12697"/>
    </source>
</evidence>
<dbReference type="GO" id="GO:0016787">
    <property type="term" value="F:hydrolase activity"/>
    <property type="evidence" value="ECO:0007669"/>
    <property type="project" value="UniProtKB-KW"/>
</dbReference>
<name>A0AAD1HB10_9MYCO</name>
<dbReference type="SUPFAM" id="SSF53474">
    <property type="entry name" value="alpha/beta-Hydrolases"/>
    <property type="match status" value="1"/>
</dbReference>
<evidence type="ECO:0000313" key="3">
    <source>
        <dbReference type="EMBL" id="BBX01314.1"/>
    </source>
</evidence>
<accession>A0AAD1HB10</accession>
<evidence type="ECO:0000256" key="1">
    <source>
        <dbReference type="SAM" id="MobiDB-lite"/>
    </source>
</evidence>
<evidence type="ECO:0000313" key="4">
    <source>
        <dbReference type="Proteomes" id="UP000466681"/>
    </source>
</evidence>
<proteinExistence type="predicted"/>
<dbReference type="GO" id="GO:0016020">
    <property type="term" value="C:membrane"/>
    <property type="evidence" value="ECO:0007669"/>
    <property type="project" value="TreeGrafter"/>
</dbReference>
<dbReference type="InterPro" id="IPR050266">
    <property type="entry name" value="AB_hydrolase_sf"/>
</dbReference>
<dbReference type="KEGG" id="mmor:MMOR_22500"/>
<reference evidence="3 4" key="1">
    <citation type="journal article" date="2019" name="Emerg. Microbes Infect.">
        <title>Comprehensive subspecies identification of 175 nontuberculous mycobacteria species based on 7547 genomic profiles.</title>
        <authorList>
            <person name="Matsumoto Y."/>
            <person name="Kinjo T."/>
            <person name="Motooka D."/>
            <person name="Nabeya D."/>
            <person name="Jung N."/>
            <person name="Uechi K."/>
            <person name="Horii T."/>
            <person name="Iida T."/>
            <person name="Fujita J."/>
            <person name="Nakamura S."/>
        </authorList>
    </citation>
    <scope>NUCLEOTIDE SEQUENCE [LARGE SCALE GENOMIC DNA]</scope>
    <source>
        <strain evidence="3 4">JCM 6375</strain>
    </source>
</reference>
<gene>
    <name evidence="3" type="ORF">MMOR_22500</name>
</gene>
<dbReference type="Proteomes" id="UP000466681">
    <property type="component" value="Chromosome"/>
</dbReference>
<protein>
    <submittedName>
        <fullName evidence="3">Alpha/beta hydrolase</fullName>
    </submittedName>
</protein>
<keyword evidence="3" id="KW-0378">Hydrolase</keyword>
<keyword evidence="4" id="KW-1185">Reference proteome</keyword>
<sequence length="280" mass="29389">MPGTADSSGLVDIGGGRMIYLECRGMGSPTVLLVSGAGVAADNWSYTGDPNDTENGAKRTEHAVYPSVATFTRVCAYDRPGTEQMDDAPSRSTPAPQPTTTQTDAADLHALVSAAQLSGPYILVGHSWGGLIAQTYARTFPSEVSGLVLVDPSSQFLPTVLPTDVWANWIESLVEHGREHPGVESTNYPASIGQLAATPAIPAIPVSVLSADKPFDYLGIGNADTFWPQWLEAAAKLSAYLGATHITATNSDHFIENESPALVIGQICAVARAPRACPAI</sequence>
<dbReference type="InterPro" id="IPR029058">
    <property type="entry name" value="AB_hydrolase_fold"/>
</dbReference>
<feature type="domain" description="AB hydrolase-1" evidence="2">
    <location>
        <begin position="31"/>
        <end position="256"/>
    </location>
</feature>
<dbReference type="Gene3D" id="3.40.50.1820">
    <property type="entry name" value="alpha/beta hydrolase"/>
    <property type="match status" value="1"/>
</dbReference>
<feature type="region of interest" description="Disordered" evidence="1">
    <location>
        <begin position="80"/>
        <end position="102"/>
    </location>
</feature>
<dbReference type="InterPro" id="IPR000073">
    <property type="entry name" value="AB_hydrolase_1"/>
</dbReference>
<dbReference type="EMBL" id="AP022560">
    <property type="protein sequence ID" value="BBX01314.1"/>
    <property type="molecule type" value="Genomic_DNA"/>
</dbReference>
<dbReference type="AlphaFoldDB" id="A0AAD1HB10"/>
<organism evidence="3 4">
    <name type="scientific">Mycolicibacterium moriokaense</name>
    <dbReference type="NCBI Taxonomy" id="39691"/>
    <lineage>
        <taxon>Bacteria</taxon>
        <taxon>Bacillati</taxon>
        <taxon>Actinomycetota</taxon>
        <taxon>Actinomycetes</taxon>
        <taxon>Mycobacteriales</taxon>
        <taxon>Mycobacteriaceae</taxon>
        <taxon>Mycolicibacterium</taxon>
    </lineage>
</organism>
<dbReference type="PANTHER" id="PTHR43798">
    <property type="entry name" value="MONOACYLGLYCEROL LIPASE"/>
    <property type="match status" value="1"/>
</dbReference>
<dbReference type="Pfam" id="PF12697">
    <property type="entry name" value="Abhydrolase_6"/>
    <property type="match status" value="1"/>
</dbReference>
<dbReference type="PANTHER" id="PTHR43798:SF33">
    <property type="entry name" value="HYDROLASE, PUTATIVE (AFU_ORTHOLOGUE AFUA_2G14860)-RELATED"/>
    <property type="match status" value="1"/>
</dbReference>